<name>H2EB52_9VIRU</name>
<evidence type="ECO:0000313" key="1">
    <source>
        <dbReference type="EMBL" id="AEX61625.1"/>
    </source>
</evidence>
<dbReference type="SUPFAM" id="SSF52540">
    <property type="entry name" value="P-loop containing nucleoside triphosphate hydrolases"/>
    <property type="match status" value="1"/>
</dbReference>
<dbReference type="EMBL" id="JN885991">
    <property type="protein sequence ID" value="AEX61625.1"/>
    <property type="molecule type" value="Genomic_DNA"/>
</dbReference>
<organism evidence="1">
    <name type="scientific">Megavirus courdo7</name>
    <dbReference type="NCBI Taxonomy" id="1128135"/>
    <lineage>
        <taxon>Viruses</taxon>
        <taxon>Varidnaviria</taxon>
        <taxon>Bamfordvirae</taxon>
        <taxon>Nucleocytoviricota</taxon>
        <taxon>Megaviricetes</taxon>
        <taxon>Imitervirales</taxon>
        <taxon>Mimiviridae</taxon>
        <taxon>Megamimivirinae</taxon>
        <taxon>Megavirus</taxon>
    </lineage>
</organism>
<proteinExistence type="predicted"/>
<reference evidence="1" key="1">
    <citation type="submission" date="2011-10" db="EMBL/GenBank/DDBJ databases">
        <title>Provirophages and transpovirons: unique mobilome of giant viruses.</title>
        <authorList>
            <person name="Desnues C."/>
            <person name="LaScola B."/>
            <person name="Yutin N."/>
            <person name="Fournous G."/>
            <person name="Koonin E."/>
            <person name="Raoult D."/>
        </authorList>
    </citation>
    <scope>NUCLEOTIDE SEQUENCE</scope>
    <source>
        <strain evidence="1">Mv13-c7</strain>
    </source>
</reference>
<sequence length="198" mass="22958">MSNWLEKYKPQHSSEIIGGKDNVIFIKNFLAQFNKSPEDITRPNLIIKGINGVGKTLITDLVIEESGFEKVVADLSNVSVCRKTKRKKKTEKEINNTNRTIKTFYMTLQNKFISHKGEYNKKNIVLVFDNISNTSNSKEKESIKSIIKLNNKEKQFPIIVIANNKHSKIVTELRKMVTYNLKKIHQMVRKKMKNSKMK</sequence>
<accession>H2EB52</accession>
<dbReference type="Gene3D" id="3.40.50.300">
    <property type="entry name" value="P-loop containing nucleotide triphosphate hydrolases"/>
    <property type="match status" value="1"/>
</dbReference>
<dbReference type="InterPro" id="IPR027417">
    <property type="entry name" value="P-loop_NTPase"/>
</dbReference>
<protein>
    <submittedName>
        <fullName evidence="1">Putative replication factor C large subunit</fullName>
    </submittedName>
</protein>
<gene>
    <name evidence="1" type="ORF">c7_L562</name>
</gene>